<evidence type="ECO:0000313" key="22">
    <source>
        <dbReference type="Proteomes" id="UP000199103"/>
    </source>
</evidence>
<feature type="transmembrane region" description="Helical" evidence="19">
    <location>
        <begin position="437"/>
        <end position="457"/>
    </location>
</feature>
<feature type="transmembrane region" description="Helical" evidence="19">
    <location>
        <begin position="397"/>
        <end position="417"/>
    </location>
</feature>
<evidence type="ECO:0000256" key="14">
    <source>
        <dbReference type="ARBA" id="ARBA00023004"/>
    </source>
</evidence>
<evidence type="ECO:0000256" key="8">
    <source>
        <dbReference type="ARBA" id="ARBA00022660"/>
    </source>
</evidence>
<comment type="subcellular location">
    <subcellularLocation>
        <location evidence="2">Cell membrane</location>
        <topology evidence="2">Multi-pass membrane protein</topology>
    </subcellularLocation>
</comment>
<feature type="region of interest" description="Disordered" evidence="18">
    <location>
        <begin position="1"/>
        <end position="23"/>
    </location>
</feature>
<dbReference type="PANTHER" id="PTHR19271">
    <property type="entry name" value="CYTOCHROME B"/>
    <property type="match status" value="1"/>
</dbReference>
<keyword evidence="7" id="KW-0349">Heme</keyword>
<keyword evidence="6" id="KW-1003">Cell membrane</keyword>
<evidence type="ECO:0000256" key="19">
    <source>
        <dbReference type="SAM" id="Phobius"/>
    </source>
</evidence>
<dbReference type="Pfam" id="PF13631">
    <property type="entry name" value="Cytochrom_B_N_2"/>
    <property type="match status" value="1"/>
</dbReference>
<dbReference type="GO" id="GO:0005886">
    <property type="term" value="C:plasma membrane"/>
    <property type="evidence" value="ECO:0007669"/>
    <property type="project" value="UniProtKB-SubCell"/>
</dbReference>
<feature type="compositionally biased region" description="Basic and acidic residues" evidence="18">
    <location>
        <begin position="556"/>
        <end position="588"/>
    </location>
</feature>
<dbReference type="GO" id="GO:0046872">
    <property type="term" value="F:metal ion binding"/>
    <property type="evidence" value="ECO:0007669"/>
    <property type="project" value="UniProtKB-KW"/>
</dbReference>
<evidence type="ECO:0000256" key="12">
    <source>
        <dbReference type="ARBA" id="ARBA00022982"/>
    </source>
</evidence>
<dbReference type="PANTHER" id="PTHR19271:SF16">
    <property type="entry name" value="CYTOCHROME B"/>
    <property type="match status" value="1"/>
</dbReference>
<accession>A0A1H1PMT9</accession>
<keyword evidence="13 19" id="KW-1133">Transmembrane helix</keyword>
<comment type="cofactor">
    <cofactor evidence="1">
        <name>heme</name>
        <dbReference type="ChEBI" id="CHEBI:30413"/>
    </cofactor>
</comment>
<dbReference type="GO" id="GO:0016491">
    <property type="term" value="F:oxidoreductase activity"/>
    <property type="evidence" value="ECO:0007669"/>
    <property type="project" value="InterPro"/>
</dbReference>
<feature type="transmembrane region" description="Helical" evidence="19">
    <location>
        <begin position="71"/>
        <end position="90"/>
    </location>
</feature>
<evidence type="ECO:0000256" key="3">
    <source>
        <dbReference type="ARBA" id="ARBA00012951"/>
    </source>
</evidence>
<feature type="transmembrane region" description="Helical" evidence="19">
    <location>
        <begin position="195"/>
        <end position="214"/>
    </location>
</feature>
<proteinExistence type="predicted"/>
<keyword evidence="5" id="KW-0813">Transport</keyword>
<evidence type="ECO:0000256" key="10">
    <source>
        <dbReference type="ARBA" id="ARBA00022723"/>
    </source>
</evidence>
<dbReference type="RefSeq" id="WP_407939644.1">
    <property type="nucleotide sequence ID" value="NZ_LT629772.1"/>
</dbReference>
<keyword evidence="22" id="KW-1185">Reference proteome</keyword>
<feature type="transmembrane region" description="Helical" evidence="19">
    <location>
        <begin position="167"/>
        <end position="188"/>
    </location>
</feature>
<evidence type="ECO:0000256" key="17">
    <source>
        <dbReference type="ARBA" id="ARBA00029568"/>
    </source>
</evidence>
<name>A0A1H1PMT9_9ACTN</name>
<dbReference type="EMBL" id="LT629772">
    <property type="protein sequence ID" value="SDS12508.1"/>
    <property type="molecule type" value="Genomic_DNA"/>
</dbReference>
<dbReference type="Proteomes" id="UP000199103">
    <property type="component" value="Chromosome I"/>
</dbReference>
<evidence type="ECO:0000256" key="13">
    <source>
        <dbReference type="ARBA" id="ARBA00022989"/>
    </source>
</evidence>
<evidence type="ECO:0000256" key="6">
    <source>
        <dbReference type="ARBA" id="ARBA00022475"/>
    </source>
</evidence>
<evidence type="ECO:0000259" key="20">
    <source>
        <dbReference type="PROSITE" id="PS51002"/>
    </source>
</evidence>
<feature type="transmembrane region" description="Helical" evidence="19">
    <location>
        <begin position="234"/>
        <end position="257"/>
    </location>
</feature>
<feature type="transmembrane region" description="Helical" evidence="19">
    <location>
        <begin position="136"/>
        <end position="155"/>
    </location>
</feature>
<keyword evidence="12" id="KW-0249">Electron transport</keyword>
<dbReference type="GO" id="GO:0022904">
    <property type="term" value="P:respiratory electron transport chain"/>
    <property type="evidence" value="ECO:0007669"/>
    <property type="project" value="InterPro"/>
</dbReference>
<protein>
    <recommendedName>
        <fullName evidence="4">Cytochrome bc1 complex cytochrome b subunit</fullName>
        <ecNumber evidence="3">7.1.1.8</ecNumber>
    </recommendedName>
    <alternativeName>
        <fullName evidence="17">Cytochrome bc1 reductase complex subunit QcrB</fullName>
    </alternativeName>
</protein>
<dbReference type="InterPro" id="IPR016174">
    <property type="entry name" value="Di-haem_cyt_TM"/>
</dbReference>
<evidence type="ECO:0000256" key="9">
    <source>
        <dbReference type="ARBA" id="ARBA00022692"/>
    </source>
</evidence>
<keyword evidence="15 19" id="KW-0472">Membrane</keyword>
<dbReference type="InterPro" id="IPR005797">
    <property type="entry name" value="Cyt_b/b6_N"/>
</dbReference>
<keyword evidence="10" id="KW-0479">Metal-binding</keyword>
<dbReference type="FunFam" id="1.20.810.10:FF:000007">
    <property type="entry name" value="Ubiquinol-cytochrome C reductase B subunit"/>
    <property type="match status" value="1"/>
</dbReference>
<evidence type="ECO:0000313" key="21">
    <source>
        <dbReference type="EMBL" id="SDS12508.1"/>
    </source>
</evidence>
<evidence type="ECO:0000256" key="15">
    <source>
        <dbReference type="ARBA" id="ARBA00023136"/>
    </source>
</evidence>
<dbReference type="PROSITE" id="PS51002">
    <property type="entry name" value="CYTB_NTER"/>
    <property type="match status" value="1"/>
</dbReference>
<reference evidence="21 22" key="1">
    <citation type="submission" date="2016-10" db="EMBL/GenBank/DDBJ databases">
        <authorList>
            <person name="de Groot N.N."/>
        </authorList>
    </citation>
    <scope>NUCLEOTIDE SEQUENCE [LARGE SCALE GENOMIC DNA]</scope>
    <source>
        <strain evidence="21 22">DSM 21800</strain>
    </source>
</reference>
<dbReference type="GO" id="GO:0008121">
    <property type="term" value="F:quinol-cytochrome-c reductase activity"/>
    <property type="evidence" value="ECO:0007669"/>
    <property type="project" value="UniProtKB-EC"/>
</dbReference>
<evidence type="ECO:0000256" key="18">
    <source>
        <dbReference type="SAM" id="MobiDB-lite"/>
    </source>
</evidence>
<gene>
    <name evidence="21" type="ORF">SAMN04489812_0957</name>
</gene>
<dbReference type="EC" id="7.1.1.8" evidence="3"/>
<keyword evidence="11" id="KW-1278">Translocase</keyword>
<keyword evidence="14" id="KW-0408">Iron</keyword>
<feature type="transmembrane region" description="Helical" evidence="19">
    <location>
        <begin position="356"/>
        <end position="377"/>
    </location>
</feature>
<dbReference type="Gene3D" id="1.20.810.10">
    <property type="entry name" value="Cytochrome Bc1 Complex, Chain C"/>
    <property type="match status" value="1"/>
</dbReference>
<evidence type="ECO:0000256" key="11">
    <source>
        <dbReference type="ARBA" id="ARBA00022967"/>
    </source>
</evidence>
<dbReference type="SUPFAM" id="SSF81342">
    <property type="entry name" value="Transmembrane di-heme cytochromes"/>
    <property type="match status" value="1"/>
</dbReference>
<dbReference type="AlphaFoldDB" id="A0A1H1PMT9"/>
<keyword evidence="8" id="KW-0679">Respiratory chain</keyword>
<feature type="region of interest" description="Disordered" evidence="18">
    <location>
        <begin position="556"/>
        <end position="594"/>
    </location>
</feature>
<sequence length="594" mass="65995">MAKPANTAAPEQSAPEQPDRQLGPVMKFMSGPAKWADDRTGIGGIMAGRIPNLFNLRKLFPDHWSFMLGEIALYSFIVLLITGTFLTLWFKPSMGEIEYEGSYQLLRGLPMSEAYASTLNISFDIRGGLLIRQIHHWAALLFVASMLVHAMRNFFTGAFRKPRELNWAIGATLLFLGMTEGFLGYSIPDDLLSGVGVRIIFGAIQSIPLIGSYLETWFLGGEYPGDLLVPRMYMLHILLIPAVILALVGVHLILIFYNKHTQFPGPGRTEKNVVGFPFFPVYTAKAGGFMFIVAGVIVLMAALMQINPVWVYGPYNPAEVSAGSQPDWYIGYLEGALRIMPNWEWHLGPTTWSWNIFIPAIIGFVALPLAIGVYPFLEKWVTGDDREHHLLDRPRNAPNRTAIGVAAITVYVVLMVGGANDVIATHFHLNLNRITEVLRWAIFIAPIITFIMTKRICIGLQRAANDRVLHGSETGVITRAPSGGYSEADKQITQGEKYMITQHEQQVPLELGEQTDENGVARKGTLKERARRPFTRWFYAHNVPLPTREEIDEAAHHGAHGDGHEIDGHEVDGHGVDGHEIEGSETGREVTTGH</sequence>
<evidence type="ECO:0000256" key="2">
    <source>
        <dbReference type="ARBA" id="ARBA00004651"/>
    </source>
</evidence>
<organism evidence="21 22">
    <name type="scientific">Microlunatus soli</name>
    <dbReference type="NCBI Taxonomy" id="630515"/>
    <lineage>
        <taxon>Bacteria</taxon>
        <taxon>Bacillati</taxon>
        <taxon>Actinomycetota</taxon>
        <taxon>Actinomycetes</taxon>
        <taxon>Propionibacteriales</taxon>
        <taxon>Propionibacteriaceae</taxon>
        <taxon>Microlunatus</taxon>
    </lineage>
</organism>
<evidence type="ECO:0000256" key="4">
    <source>
        <dbReference type="ARBA" id="ARBA00016116"/>
    </source>
</evidence>
<evidence type="ECO:0000256" key="1">
    <source>
        <dbReference type="ARBA" id="ARBA00001971"/>
    </source>
</evidence>
<feature type="domain" description="Cytochrome b/b6 N-terminal region profile" evidence="20">
    <location>
        <begin position="32"/>
        <end position="264"/>
    </location>
</feature>
<evidence type="ECO:0000256" key="7">
    <source>
        <dbReference type="ARBA" id="ARBA00022617"/>
    </source>
</evidence>
<comment type="catalytic activity">
    <reaction evidence="16">
        <text>a quinol + 2 Fe(III)-[cytochrome c](out) = a quinone + 2 Fe(II)-[cytochrome c](out) + 2 H(+)(out)</text>
        <dbReference type="Rhea" id="RHEA:11484"/>
        <dbReference type="Rhea" id="RHEA-COMP:10350"/>
        <dbReference type="Rhea" id="RHEA-COMP:14399"/>
        <dbReference type="ChEBI" id="CHEBI:15378"/>
        <dbReference type="ChEBI" id="CHEBI:24646"/>
        <dbReference type="ChEBI" id="CHEBI:29033"/>
        <dbReference type="ChEBI" id="CHEBI:29034"/>
        <dbReference type="ChEBI" id="CHEBI:132124"/>
        <dbReference type="EC" id="7.1.1.8"/>
    </reaction>
</comment>
<evidence type="ECO:0000256" key="5">
    <source>
        <dbReference type="ARBA" id="ARBA00022448"/>
    </source>
</evidence>
<dbReference type="InterPro" id="IPR027387">
    <property type="entry name" value="Cytb/b6-like_sf"/>
</dbReference>
<feature type="transmembrane region" description="Helical" evidence="19">
    <location>
        <begin position="278"/>
        <end position="304"/>
    </location>
</feature>
<keyword evidence="9 19" id="KW-0812">Transmembrane</keyword>
<evidence type="ECO:0000256" key="16">
    <source>
        <dbReference type="ARBA" id="ARBA00029351"/>
    </source>
</evidence>
<dbReference type="STRING" id="630515.SAMN04489812_0957"/>